<evidence type="ECO:0000313" key="1">
    <source>
        <dbReference type="EMBL" id="EDM17010.1"/>
    </source>
</evidence>
<dbReference type="AlphaFoldDB" id="A6IFN8"/>
<accession>A6IFN8</accession>
<protein>
    <submittedName>
        <fullName evidence="1">RCG48683, isoform CRA_b</fullName>
    </submittedName>
</protein>
<proteinExistence type="predicted"/>
<gene>
    <name evidence="1" type="ORF">rCG_48683</name>
</gene>
<organism evidence="1 2">
    <name type="scientific">Rattus norvegicus</name>
    <name type="common">Rat</name>
    <dbReference type="NCBI Taxonomy" id="10116"/>
    <lineage>
        <taxon>Eukaryota</taxon>
        <taxon>Metazoa</taxon>
        <taxon>Chordata</taxon>
        <taxon>Craniata</taxon>
        <taxon>Vertebrata</taxon>
        <taxon>Euteleostomi</taxon>
        <taxon>Mammalia</taxon>
        <taxon>Eutheria</taxon>
        <taxon>Euarchontoglires</taxon>
        <taxon>Glires</taxon>
        <taxon>Rodentia</taxon>
        <taxon>Myomorpha</taxon>
        <taxon>Muroidea</taxon>
        <taxon>Muridae</taxon>
        <taxon>Murinae</taxon>
        <taxon>Rattus</taxon>
    </lineage>
</organism>
<evidence type="ECO:0000313" key="2">
    <source>
        <dbReference type="Proteomes" id="UP000234681"/>
    </source>
</evidence>
<dbReference type="Proteomes" id="UP000234681">
    <property type="component" value="Chromosome 7"/>
</dbReference>
<sequence length="88" mass="10059">MAKKRQLLSRRKWLKRVPSSISKSGHVPRAEQPIWTALVKGRREMQGRAALPPLAAKRRVWLSSHFRHDTPCLPQCAVVTTNIRLSPL</sequence>
<dbReference type="EMBL" id="CH473960">
    <property type="protein sequence ID" value="EDM17010.1"/>
    <property type="molecule type" value="Genomic_DNA"/>
</dbReference>
<reference evidence="1 2" key="1">
    <citation type="submission" date="2005-09" db="EMBL/GenBank/DDBJ databases">
        <authorList>
            <person name="Mural R.J."/>
            <person name="Li P.W."/>
            <person name="Adams M.D."/>
            <person name="Amanatides P.G."/>
            <person name="Baden-Tillson H."/>
            <person name="Barnstead M."/>
            <person name="Chin S.H."/>
            <person name="Dew I."/>
            <person name="Evans C.A."/>
            <person name="Ferriera S."/>
            <person name="Flanigan M."/>
            <person name="Fosler C."/>
            <person name="Glodek A."/>
            <person name="Gu Z."/>
            <person name="Holt R.A."/>
            <person name="Jennings D."/>
            <person name="Kraft C.L."/>
            <person name="Lu F."/>
            <person name="Nguyen T."/>
            <person name="Nusskern D.R."/>
            <person name="Pfannkoch C.M."/>
            <person name="Sitter C."/>
            <person name="Sutton G.G."/>
            <person name="Venter J.C."/>
            <person name="Wang Z."/>
            <person name="Woodage T."/>
            <person name="Zheng X.H."/>
            <person name="Zhong F."/>
        </authorList>
    </citation>
    <scope>NUCLEOTIDE SEQUENCE [LARGE SCALE GENOMIC DNA]</scope>
    <source>
        <strain>BN</strain>
        <strain evidence="2">Sprague-Dawley</strain>
    </source>
</reference>
<name>A6IFN8_RAT</name>